<organism evidence="1 2">
    <name type="scientific">Engystomops pustulosus</name>
    <name type="common">Tungara frog</name>
    <name type="synonym">Physalaemus pustulosus</name>
    <dbReference type="NCBI Taxonomy" id="76066"/>
    <lineage>
        <taxon>Eukaryota</taxon>
        <taxon>Metazoa</taxon>
        <taxon>Chordata</taxon>
        <taxon>Craniata</taxon>
        <taxon>Vertebrata</taxon>
        <taxon>Euteleostomi</taxon>
        <taxon>Amphibia</taxon>
        <taxon>Batrachia</taxon>
        <taxon>Anura</taxon>
        <taxon>Neobatrachia</taxon>
        <taxon>Hyloidea</taxon>
        <taxon>Leptodactylidae</taxon>
        <taxon>Leiuperinae</taxon>
        <taxon>Engystomops</taxon>
    </lineage>
</organism>
<protein>
    <submittedName>
        <fullName evidence="1">Uncharacterized protein</fullName>
    </submittedName>
</protein>
<name>A0AAV6ZTD1_ENGPU</name>
<dbReference type="EMBL" id="WNYA01000011">
    <property type="protein sequence ID" value="KAG8552594.1"/>
    <property type="molecule type" value="Genomic_DNA"/>
</dbReference>
<evidence type="ECO:0000313" key="2">
    <source>
        <dbReference type="Proteomes" id="UP000824782"/>
    </source>
</evidence>
<accession>A0AAV6ZTD1</accession>
<dbReference type="Proteomes" id="UP000824782">
    <property type="component" value="Unassembled WGS sequence"/>
</dbReference>
<evidence type="ECO:0000313" key="1">
    <source>
        <dbReference type="EMBL" id="KAG8552594.1"/>
    </source>
</evidence>
<dbReference type="AlphaFoldDB" id="A0AAV6ZTD1"/>
<reference evidence="1" key="1">
    <citation type="thesis" date="2020" institute="ProQuest LLC" country="789 East Eisenhower Parkway, Ann Arbor, MI, USA">
        <title>Comparative Genomics and Chromosome Evolution.</title>
        <authorList>
            <person name="Mudd A.B."/>
        </authorList>
    </citation>
    <scope>NUCLEOTIDE SEQUENCE</scope>
    <source>
        <strain evidence="1">237g6f4</strain>
        <tissue evidence="1">Blood</tissue>
    </source>
</reference>
<gene>
    <name evidence="1" type="ORF">GDO81_004595</name>
</gene>
<keyword evidence="2" id="KW-1185">Reference proteome</keyword>
<proteinExistence type="predicted"/>
<comment type="caution">
    <text evidence="1">The sequence shown here is derived from an EMBL/GenBank/DDBJ whole genome shotgun (WGS) entry which is preliminary data.</text>
</comment>
<sequence>MYIAQISDVQLVRPNDIECVLYILCSDTMFSRAQARLFSIHIRYILCWFSFSLSCRAMTQQGYLATVSMKVVMGSHRNGRGSTVFHHKHGNS</sequence>